<keyword evidence="3" id="KW-1185">Reference proteome</keyword>
<accession>A0A840VI15</accession>
<dbReference type="AlphaFoldDB" id="A0A840VI15"/>
<dbReference type="EMBL" id="JACHFD010000027">
    <property type="protein sequence ID" value="MBB5353470.1"/>
    <property type="molecule type" value="Genomic_DNA"/>
</dbReference>
<evidence type="ECO:0000313" key="3">
    <source>
        <dbReference type="Proteomes" id="UP000557717"/>
    </source>
</evidence>
<feature type="compositionally biased region" description="Basic and acidic residues" evidence="1">
    <location>
        <begin position="190"/>
        <end position="203"/>
    </location>
</feature>
<organism evidence="2 3">
    <name type="scientific">Haloferula luteola</name>
    <dbReference type="NCBI Taxonomy" id="595692"/>
    <lineage>
        <taxon>Bacteria</taxon>
        <taxon>Pseudomonadati</taxon>
        <taxon>Verrucomicrobiota</taxon>
        <taxon>Verrucomicrobiia</taxon>
        <taxon>Verrucomicrobiales</taxon>
        <taxon>Verrucomicrobiaceae</taxon>
        <taxon>Haloferula</taxon>
    </lineage>
</organism>
<reference evidence="2 3" key="1">
    <citation type="submission" date="2020-08" db="EMBL/GenBank/DDBJ databases">
        <title>Genomic Encyclopedia of Type Strains, Phase IV (KMG-IV): sequencing the most valuable type-strain genomes for metagenomic binning, comparative biology and taxonomic classification.</title>
        <authorList>
            <person name="Goeker M."/>
        </authorList>
    </citation>
    <scope>NUCLEOTIDE SEQUENCE [LARGE SCALE GENOMIC DNA]</scope>
    <source>
        <strain evidence="2 3">YC6886</strain>
    </source>
</reference>
<name>A0A840VI15_9BACT</name>
<dbReference type="Proteomes" id="UP000557717">
    <property type="component" value="Unassembled WGS sequence"/>
</dbReference>
<protein>
    <submittedName>
        <fullName evidence="2">Uncharacterized protein</fullName>
    </submittedName>
</protein>
<sequence>MKTLVSMLVVLLASSWSAYGKAYFFTRSELIGNSSAIAIVVVGEPEPAKPVGENRDPFAAEDEVASGEVGTYSEQANVRVEKVLKGDLPDEFVLYGHESFICAHCPLTKGRFLAFLSKDGELWVGANWQLSLRPIKKDQVEWYVSEEQGYPMKFQKLEEVLGQVSATLKRQSEQGSAGQPATRSESGSEGGDKPQPESEGRSR</sequence>
<evidence type="ECO:0000313" key="2">
    <source>
        <dbReference type="EMBL" id="MBB5353470.1"/>
    </source>
</evidence>
<proteinExistence type="predicted"/>
<feature type="region of interest" description="Disordered" evidence="1">
    <location>
        <begin position="168"/>
        <end position="203"/>
    </location>
</feature>
<comment type="caution">
    <text evidence="2">The sequence shown here is derived from an EMBL/GenBank/DDBJ whole genome shotgun (WGS) entry which is preliminary data.</text>
</comment>
<evidence type="ECO:0000256" key="1">
    <source>
        <dbReference type="SAM" id="MobiDB-lite"/>
    </source>
</evidence>
<feature type="compositionally biased region" description="Polar residues" evidence="1">
    <location>
        <begin position="168"/>
        <end position="187"/>
    </location>
</feature>
<gene>
    <name evidence="2" type="ORF">HNR46_003731</name>
</gene>